<evidence type="ECO:0000313" key="2">
    <source>
        <dbReference type="Proteomes" id="UP001519654"/>
    </source>
</evidence>
<dbReference type="EMBL" id="JAHKKG010000003">
    <property type="protein sequence ID" value="MBU2663703.1"/>
    <property type="molecule type" value="Genomic_DNA"/>
</dbReference>
<accession>A0ABS5YJQ2</accession>
<dbReference type="PANTHER" id="PTHR36436:SF6">
    <property type="entry name" value="SLL5081 PROTEIN"/>
    <property type="match status" value="1"/>
</dbReference>
<organism evidence="1 2">
    <name type="scientific">Paractinoplanes bogorensis</name>
    <dbReference type="NCBI Taxonomy" id="1610840"/>
    <lineage>
        <taxon>Bacteria</taxon>
        <taxon>Bacillati</taxon>
        <taxon>Actinomycetota</taxon>
        <taxon>Actinomycetes</taxon>
        <taxon>Micromonosporales</taxon>
        <taxon>Micromonosporaceae</taxon>
        <taxon>Paractinoplanes</taxon>
    </lineage>
</organism>
<keyword evidence="2" id="KW-1185">Reference proteome</keyword>
<dbReference type="PANTHER" id="PTHR36436">
    <property type="entry name" value="SLL5081 PROTEIN"/>
    <property type="match status" value="1"/>
</dbReference>
<name>A0ABS5YJQ2_9ACTN</name>
<gene>
    <name evidence="1" type="ORF">KOI35_09305</name>
</gene>
<dbReference type="Proteomes" id="UP001519654">
    <property type="component" value="Unassembled WGS sequence"/>
</dbReference>
<comment type="caution">
    <text evidence="1">The sequence shown here is derived from an EMBL/GenBank/DDBJ whole genome shotgun (WGS) entry which is preliminary data.</text>
</comment>
<dbReference type="RefSeq" id="WP_215785683.1">
    <property type="nucleotide sequence ID" value="NZ_JAHKKG010000003.1"/>
</dbReference>
<dbReference type="Pfam" id="PF09234">
    <property type="entry name" value="DUF1963"/>
    <property type="match status" value="1"/>
</dbReference>
<proteinExistence type="predicted"/>
<dbReference type="Gene3D" id="2.30.320.10">
    <property type="entry name" value="YwqG-like"/>
    <property type="match status" value="1"/>
</dbReference>
<evidence type="ECO:0000313" key="1">
    <source>
        <dbReference type="EMBL" id="MBU2663703.1"/>
    </source>
</evidence>
<protein>
    <submittedName>
        <fullName evidence="1">DUF1963 domain-containing protein</fullName>
    </submittedName>
</protein>
<dbReference type="SUPFAM" id="SSF103032">
    <property type="entry name" value="Hypothetical protein YwqG"/>
    <property type="match status" value="1"/>
</dbReference>
<dbReference type="InterPro" id="IPR015315">
    <property type="entry name" value="DUF1963"/>
</dbReference>
<dbReference type="InterPro" id="IPR035948">
    <property type="entry name" value="YwqG-like_sf"/>
</dbReference>
<sequence>MGISESMSNAAALIAVARATLPPAVVDVWIGLLRPAVRLRLARPGEQVVGQLGGSPSLPDSMPWPQSPAGLPLGFVAGIDLSRLPVTSLDIPLPAHGTLLFFYREPSSSAAAVVSVPTGTATSERAEPEAPAYPAVDLAAELVATEPGWDHPALKRAVAELSAADQEFMADLYRCDDFRIEMAEQLDQPRHYVGGYARPVQGSVEVDVAQRRLGGRSEPALHDEARRWTSLMQIDSDDDADMMWGDCGSLYWVMRPADIAAQRFEAAAFVTQCS</sequence>
<reference evidence="1 2" key="1">
    <citation type="submission" date="2021-06" db="EMBL/GenBank/DDBJ databases">
        <title>Actinoplanes lichenicola sp. nov., and Actinoplanes ovalisporus sp. nov., isolated from lichen in Thailand.</title>
        <authorList>
            <person name="Saeng-In P."/>
            <person name="Kanchanasin P."/>
            <person name="Yuki M."/>
            <person name="Kudo T."/>
            <person name="Ohkuma M."/>
            <person name="Phongsopitanun W."/>
            <person name="Tanasupawat S."/>
        </authorList>
    </citation>
    <scope>NUCLEOTIDE SEQUENCE [LARGE SCALE GENOMIC DNA]</scope>
    <source>
        <strain evidence="1 2">NBRC 110975</strain>
    </source>
</reference>